<dbReference type="GO" id="GO:0032259">
    <property type="term" value="P:methylation"/>
    <property type="evidence" value="ECO:0007669"/>
    <property type="project" value="UniProtKB-KW"/>
</dbReference>
<dbReference type="CDD" id="cd02440">
    <property type="entry name" value="AdoMet_MTases"/>
    <property type="match status" value="2"/>
</dbReference>
<protein>
    <submittedName>
        <fullName evidence="4">Glycine/sarcosine/dimethylglycine N-methyltransferase</fullName>
        <ecNumber evidence="4">2.1.1.156</ecNumber>
    </submittedName>
</protein>
<dbReference type="PANTHER" id="PTHR42912">
    <property type="entry name" value="METHYLTRANSFERASE"/>
    <property type="match status" value="1"/>
</dbReference>
<evidence type="ECO:0000259" key="3">
    <source>
        <dbReference type="Pfam" id="PF08241"/>
    </source>
</evidence>
<feature type="domain" description="Methyltransferase type 11" evidence="3">
    <location>
        <begin position="103"/>
        <end position="200"/>
    </location>
</feature>
<gene>
    <name evidence="4" type="ORF">DAVIS_00909</name>
</gene>
<reference evidence="4 5" key="1">
    <citation type="journal article" date="2018" name="Sci. Rep.">
        <title>Extensive genomic diversity among Mycobacterium marinum strains revealed by whole genome sequencing.</title>
        <authorList>
            <person name="Das S."/>
            <person name="Pettersson B.M."/>
            <person name="Behra P.R."/>
            <person name="Mallick A."/>
            <person name="Cheramie M."/>
            <person name="Ramesh M."/>
            <person name="Shirreff L."/>
            <person name="DuCote T."/>
            <person name="Dasgupta S."/>
            <person name="Ennis D.G."/>
            <person name="Kirsebom L.A."/>
        </authorList>
    </citation>
    <scope>NUCLEOTIDE SEQUENCE [LARGE SCALE GENOMIC DNA]</scope>
    <source>
        <strain evidence="4 5">Davis1</strain>
    </source>
</reference>
<sequence length="504" mass="55466">MLNALSPDAQQESGAACAIPSSGGAQPQSSTESGGPASHDYTDAMTRDFYDHEDSTYRGFWDPDGSLHWGVFEDDDTGFIAGCQHWNEQMLRAARIGPQSRVLDLGCGNGTVSAWLARQTGAQVTGIDLSAVRIANAQRLAADNPQLQLEFMASSASALPFADGTFTHVFSQAVLYHVHDRERALAEVARVLQPQGLFVFDDLVTPQRPVSVLAREVVYDRLLFEPTFSADDYRKALARHGFVVYETRDLSPHLAQSYKLLADLAEPSCPRLATAYRQIPEVIQDAEVGWSFFLGKKVVDRLEWIYNSDPDLSLEQKYDAWAESYDSDLRDNYQENPRRAAALLAAHLPERSEPVLDAGAGTGLVGEELHKLGYDNLTALDRSLGMLSHARAKNVYRDVVHGALAAAPTLFPDQRFAAIVAVGVFTFAHAGPEDLAALDRVLEPGGWLVIAVRADYLDQHRTLEETLAKLGYRIEARDEYEIFDAEPMVALGCRKPINDDGASR</sequence>
<dbReference type="Pfam" id="PF08241">
    <property type="entry name" value="Methyltransf_11"/>
    <property type="match status" value="2"/>
</dbReference>
<dbReference type="EMBL" id="PEDF01000023">
    <property type="protein sequence ID" value="RFZ46395.1"/>
    <property type="molecule type" value="Genomic_DNA"/>
</dbReference>
<dbReference type="RefSeq" id="WP_117431636.1">
    <property type="nucleotide sequence ID" value="NZ_BQLC01000144.1"/>
</dbReference>
<evidence type="ECO:0000256" key="2">
    <source>
        <dbReference type="SAM" id="MobiDB-lite"/>
    </source>
</evidence>
<organism evidence="4 5">
    <name type="scientific">Mycobacterium marinum</name>
    <dbReference type="NCBI Taxonomy" id="1781"/>
    <lineage>
        <taxon>Bacteria</taxon>
        <taxon>Bacillati</taxon>
        <taxon>Actinomycetota</taxon>
        <taxon>Actinomycetes</taxon>
        <taxon>Mycobacteriales</taxon>
        <taxon>Mycobacteriaceae</taxon>
        <taxon>Mycobacterium</taxon>
        <taxon>Mycobacterium ulcerans group</taxon>
    </lineage>
</organism>
<dbReference type="Gene3D" id="3.40.50.150">
    <property type="entry name" value="Vaccinia Virus protein VP39"/>
    <property type="match status" value="2"/>
</dbReference>
<dbReference type="AlphaFoldDB" id="A0A3E2N0W9"/>
<feature type="region of interest" description="Disordered" evidence="2">
    <location>
        <begin position="1"/>
        <end position="42"/>
    </location>
</feature>
<proteinExistence type="predicted"/>
<feature type="compositionally biased region" description="Polar residues" evidence="2">
    <location>
        <begin position="23"/>
        <end position="33"/>
    </location>
</feature>
<evidence type="ECO:0000256" key="1">
    <source>
        <dbReference type="ARBA" id="ARBA00022603"/>
    </source>
</evidence>
<dbReference type="GO" id="GO:0008757">
    <property type="term" value="F:S-adenosylmethionine-dependent methyltransferase activity"/>
    <property type="evidence" value="ECO:0007669"/>
    <property type="project" value="InterPro"/>
</dbReference>
<comment type="caution">
    <text evidence="4">The sequence shown here is derived from an EMBL/GenBank/DDBJ whole genome shotgun (WGS) entry which is preliminary data.</text>
</comment>
<dbReference type="InterPro" id="IPR013216">
    <property type="entry name" value="Methyltransf_11"/>
</dbReference>
<dbReference type="EC" id="2.1.1.156" evidence="4"/>
<feature type="domain" description="Methyltransferase type 11" evidence="3">
    <location>
        <begin position="356"/>
        <end position="450"/>
    </location>
</feature>
<dbReference type="PANTHER" id="PTHR42912:SF93">
    <property type="entry name" value="N6-ADENOSINE-METHYLTRANSFERASE TMT1A"/>
    <property type="match status" value="1"/>
</dbReference>
<accession>A0A3E2N0W9</accession>
<keyword evidence="4" id="KW-0808">Transferase</keyword>
<dbReference type="SUPFAM" id="SSF53335">
    <property type="entry name" value="S-adenosyl-L-methionine-dependent methyltransferases"/>
    <property type="match status" value="2"/>
</dbReference>
<evidence type="ECO:0000313" key="5">
    <source>
        <dbReference type="Proteomes" id="UP000257451"/>
    </source>
</evidence>
<evidence type="ECO:0000313" key="4">
    <source>
        <dbReference type="EMBL" id="RFZ46395.1"/>
    </source>
</evidence>
<dbReference type="InterPro" id="IPR050508">
    <property type="entry name" value="Methyltransf_Superfamily"/>
</dbReference>
<name>A0A3E2N0W9_MYCMR</name>
<dbReference type="Proteomes" id="UP000257451">
    <property type="component" value="Unassembled WGS sequence"/>
</dbReference>
<dbReference type="InterPro" id="IPR029063">
    <property type="entry name" value="SAM-dependent_MTases_sf"/>
</dbReference>
<keyword evidence="1 4" id="KW-0489">Methyltransferase</keyword>